<gene>
    <name evidence="4" type="ORF">AQPE_0994</name>
</gene>
<reference evidence="4" key="1">
    <citation type="journal article" date="2020" name="Int. J. Syst. Evol. Microbiol.">
        <title>Aquipluma nitroreducens gen. nov. sp. nov., a novel facultatively anaerobic bacterium isolated from a freshwater lake.</title>
        <authorList>
            <person name="Watanabe M."/>
            <person name="Kojima H."/>
            <person name="Fukui M."/>
        </authorList>
    </citation>
    <scope>NUCLEOTIDE SEQUENCE</scope>
    <source>
        <strain evidence="4">MeG22</strain>
    </source>
</reference>
<evidence type="ECO:0000259" key="3">
    <source>
        <dbReference type="Pfam" id="PF16344"/>
    </source>
</evidence>
<sequence>METGKNRHIDPSALSKARFDRLSTDEKVDLFVDGYRVPQKRSKAEALELLRSKLDQNSKEKPIRNLRIYWSAAASIVLIALLTTVYFYQSTPDQIVAAKGQHLEYALPDGSNITINADSKISFSESGFAKQRTLNLEGEAFFSVQKGKPFVVNTPTGTVEVLGTTLNVFSRDNELSVSCLTGKVKVTSSGQSVIIEPGEKADLVSGILKKSTNIQTDQMAGWRSGEFHFDNVPLISIFEEIERQFNVEIATKGLENRFFTGSFSNKNLNEVLETVCLPMHLDYEIKNGNKIKIVPKAQ</sequence>
<dbReference type="Gene3D" id="2.60.120.1440">
    <property type="match status" value="1"/>
</dbReference>
<dbReference type="InterPro" id="IPR006860">
    <property type="entry name" value="FecR"/>
</dbReference>
<feature type="transmembrane region" description="Helical" evidence="1">
    <location>
        <begin position="68"/>
        <end position="88"/>
    </location>
</feature>
<dbReference type="PIRSF" id="PIRSF018266">
    <property type="entry name" value="FecR"/>
    <property type="match status" value="1"/>
</dbReference>
<feature type="domain" description="FecR protein" evidence="2">
    <location>
        <begin position="93"/>
        <end position="185"/>
    </location>
</feature>
<dbReference type="PANTHER" id="PTHR30273:SF2">
    <property type="entry name" value="PROTEIN FECR"/>
    <property type="match status" value="1"/>
</dbReference>
<evidence type="ECO:0000313" key="5">
    <source>
        <dbReference type="Proteomes" id="UP001193389"/>
    </source>
</evidence>
<keyword evidence="1" id="KW-0812">Transmembrane</keyword>
<dbReference type="Pfam" id="PF16344">
    <property type="entry name" value="FecR_C"/>
    <property type="match status" value="1"/>
</dbReference>
<organism evidence="4 5">
    <name type="scientific">Aquipluma nitroreducens</name>
    <dbReference type="NCBI Taxonomy" id="2010828"/>
    <lineage>
        <taxon>Bacteria</taxon>
        <taxon>Pseudomonadati</taxon>
        <taxon>Bacteroidota</taxon>
        <taxon>Bacteroidia</taxon>
        <taxon>Marinilabiliales</taxon>
        <taxon>Prolixibacteraceae</taxon>
        <taxon>Aquipluma</taxon>
    </lineage>
</organism>
<feature type="domain" description="Protein FecR C-terminal" evidence="3">
    <location>
        <begin position="226"/>
        <end position="292"/>
    </location>
</feature>
<keyword evidence="1" id="KW-0472">Membrane</keyword>
<dbReference type="KEGG" id="anf:AQPE_0994"/>
<dbReference type="AlphaFoldDB" id="A0A5K7S5R8"/>
<accession>A0A5K7S5R8</accession>
<protein>
    <submittedName>
        <fullName evidence="4">Anti-sigma factor</fullName>
    </submittedName>
</protein>
<evidence type="ECO:0000259" key="2">
    <source>
        <dbReference type="Pfam" id="PF04773"/>
    </source>
</evidence>
<keyword evidence="1" id="KW-1133">Transmembrane helix</keyword>
<keyword evidence="5" id="KW-1185">Reference proteome</keyword>
<dbReference type="InterPro" id="IPR012373">
    <property type="entry name" value="Ferrdict_sens_TM"/>
</dbReference>
<dbReference type="Proteomes" id="UP001193389">
    <property type="component" value="Chromosome"/>
</dbReference>
<dbReference type="InterPro" id="IPR032508">
    <property type="entry name" value="FecR_C"/>
</dbReference>
<dbReference type="Gene3D" id="3.55.50.30">
    <property type="match status" value="1"/>
</dbReference>
<evidence type="ECO:0000313" key="4">
    <source>
        <dbReference type="EMBL" id="BBE16847.1"/>
    </source>
</evidence>
<dbReference type="EMBL" id="AP018694">
    <property type="protein sequence ID" value="BBE16847.1"/>
    <property type="molecule type" value="Genomic_DNA"/>
</dbReference>
<dbReference type="GO" id="GO:0016989">
    <property type="term" value="F:sigma factor antagonist activity"/>
    <property type="evidence" value="ECO:0007669"/>
    <property type="project" value="TreeGrafter"/>
</dbReference>
<evidence type="ECO:0000256" key="1">
    <source>
        <dbReference type="SAM" id="Phobius"/>
    </source>
</evidence>
<proteinExistence type="predicted"/>
<name>A0A5K7S5R8_9BACT</name>
<dbReference type="RefSeq" id="WP_318349885.1">
    <property type="nucleotide sequence ID" value="NZ_AP018694.1"/>
</dbReference>
<dbReference type="Pfam" id="PF04773">
    <property type="entry name" value="FecR"/>
    <property type="match status" value="1"/>
</dbReference>
<dbReference type="PANTHER" id="PTHR30273">
    <property type="entry name" value="PERIPLASMIC SIGNAL SENSOR AND SIGMA FACTOR ACTIVATOR FECR-RELATED"/>
    <property type="match status" value="1"/>
</dbReference>